<accession>A0A9X1Y4V9</accession>
<dbReference type="GO" id="GO:0022857">
    <property type="term" value="F:transmembrane transporter activity"/>
    <property type="evidence" value="ECO:0007669"/>
    <property type="project" value="InterPro"/>
</dbReference>
<dbReference type="PROSITE" id="PS50850">
    <property type="entry name" value="MFS"/>
    <property type="match status" value="1"/>
</dbReference>
<evidence type="ECO:0000256" key="5">
    <source>
        <dbReference type="SAM" id="Phobius"/>
    </source>
</evidence>
<keyword evidence="1 5" id="KW-0812">Transmembrane</keyword>
<reference evidence="7" key="1">
    <citation type="submission" date="2022-04" db="EMBL/GenBank/DDBJ databases">
        <title>Roseomonas acroporae sp. nov., isolated from coral Acropora digitifera.</title>
        <authorList>
            <person name="Sun H."/>
        </authorList>
    </citation>
    <scope>NUCLEOTIDE SEQUENCE</scope>
    <source>
        <strain evidence="7">NAR14</strain>
    </source>
</reference>
<feature type="domain" description="Major facilitator superfamily (MFS) profile" evidence="6">
    <location>
        <begin position="31"/>
        <end position="413"/>
    </location>
</feature>
<feature type="transmembrane region" description="Helical" evidence="5">
    <location>
        <begin position="358"/>
        <end position="381"/>
    </location>
</feature>
<evidence type="ECO:0000256" key="2">
    <source>
        <dbReference type="ARBA" id="ARBA00022989"/>
    </source>
</evidence>
<feature type="transmembrane region" description="Helical" evidence="5">
    <location>
        <begin position="123"/>
        <end position="144"/>
    </location>
</feature>
<evidence type="ECO:0000256" key="1">
    <source>
        <dbReference type="ARBA" id="ARBA00022692"/>
    </source>
</evidence>
<dbReference type="Gene3D" id="1.20.1250.20">
    <property type="entry name" value="MFS general substrate transporter like domains"/>
    <property type="match status" value="1"/>
</dbReference>
<keyword evidence="3 5" id="KW-0472">Membrane</keyword>
<keyword evidence="8" id="KW-1185">Reference proteome</keyword>
<feature type="transmembrane region" description="Helical" evidence="5">
    <location>
        <begin position="181"/>
        <end position="202"/>
    </location>
</feature>
<feature type="transmembrane region" description="Helical" evidence="5">
    <location>
        <begin position="387"/>
        <end position="407"/>
    </location>
</feature>
<dbReference type="InterPro" id="IPR036259">
    <property type="entry name" value="MFS_trans_sf"/>
</dbReference>
<dbReference type="PANTHER" id="PTHR42910:SF1">
    <property type="entry name" value="MAJOR FACILITATOR SUPERFAMILY (MFS) PROFILE DOMAIN-CONTAINING PROTEIN"/>
    <property type="match status" value="1"/>
</dbReference>
<feature type="transmembrane region" description="Helical" evidence="5">
    <location>
        <begin position="322"/>
        <end position="346"/>
    </location>
</feature>
<evidence type="ECO:0000259" key="6">
    <source>
        <dbReference type="PROSITE" id="PS50850"/>
    </source>
</evidence>
<evidence type="ECO:0000256" key="4">
    <source>
        <dbReference type="SAM" id="MobiDB-lite"/>
    </source>
</evidence>
<dbReference type="Pfam" id="PF07690">
    <property type="entry name" value="MFS_1"/>
    <property type="match status" value="1"/>
</dbReference>
<gene>
    <name evidence="7" type="ORF">M0638_01810</name>
</gene>
<sequence length="414" mass="41548">MPRDDTGPDAARAGASDQHRPGPPPAGAVSDRLPLLLGASGGALVANIYFAQPLIAPIGRDIGLSPATASLIVTLTQLGYAGGLLLLVPLGDRLDSRRLVPGTVLGTAAAAALAALAPGEAVFLLASLLLGLFAASAQMLVPIAARNAGEAVRGRAVGNVVSGILIGILLARPVASLVTDLAGWRVVFGLSAAAMLGIAALLRRGLPPHRPVAQGSYAALLLSLVRLFRHSAVLRRRAFYQALLFASFIMFWTAVPLMLADLGLSQRGIALFALAGAAGAVAAPVAGRLADRGWTQPGSAAAMLAVLAGFGLMGLGGDSIPVLVAAALLVDIGVTGNLVLGQRVILSLGAAQASRMNGLYMATIFVGGASGGALAGLMHTLGGAAPVAWAGIALALVALLAFAIEFLSRPSRVA</sequence>
<dbReference type="Proteomes" id="UP001139516">
    <property type="component" value="Unassembled WGS sequence"/>
</dbReference>
<feature type="transmembrane region" description="Helical" evidence="5">
    <location>
        <begin position="238"/>
        <end position="257"/>
    </location>
</feature>
<dbReference type="EMBL" id="JALPRX010000006">
    <property type="protein sequence ID" value="MCK8783115.1"/>
    <property type="molecule type" value="Genomic_DNA"/>
</dbReference>
<dbReference type="AlphaFoldDB" id="A0A9X1Y4V9"/>
<feature type="transmembrane region" description="Helical" evidence="5">
    <location>
        <begin position="269"/>
        <end position="287"/>
    </location>
</feature>
<feature type="transmembrane region" description="Helical" evidence="5">
    <location>
        <begin position="67"/>
        <end position="87"/>
    </location>
</feature>
<feature type="region of interest" description="Disordered" evidence="4">
    <location>
        <begin position="1"/>
        <end position="27"/>
    </location>
</feature>
<dbReference type="RefSeq" id="WP_248665233.1">
    <property type="nucleotide sequence ID" value="NZ_JALPRX010000006.1"/>
</dbReference>
<protein>
    <submittedName>
        <fullName evidence="7">MFS transporter</fullName>
    </submittedName>
</protein>
<feature type="transmembrane region" description="Helical" evidence="5">
    <location>
        <begin position="299"/>
        <end position="316"/>
    </location>
</feature>
<evidence type="ECO:0000313" key="8">
    <source>
        <dbReference type="Proteomes" id="UP001139516"/>
    </source>
</evidence>
<evidence type="ECO:0000313" key="7">
    <source>
        <dbReference type="EMBL" id="MCK8783115.1"/>
    </source>
</evidence>
<feature type="transmembrane region" description="Helical" evidence="5">
    <location>
        <begin position="99"/>
        <end position="117"/>
    </location>
</feature>
<dbReference type="InterPro" id="IPR011701">
    <property type="entry name" value="MFS"/>
</dbReference>
<proteinExistence type="predicted"/>
<dbReference type="SUPFAM" id="SSF103473">
    <property type="entry name" value="MFS general substrate transporter"/>
    <property type="match status" value="1"/>
</dbReference>
<name>A0A9X1Y4V9_9PROT</name>
<evidence type="ECO:0000256" key="3">
    <source>
        <dbReference type="ARBA" id="ARBA00023136"/>
    </source>
</evidence>
<dbReference type="InterPro" id="IPR020846">
    <property type="entry name" value="MFS_dom"/>
</dbReference>
<comment type="caution">
    <text evidence="7">The sequence shown here is derived from an EMBL/GenBank/DDBJ whole genome shotgun (WGS) entry which is preliminary data.</text>
</comment>
<keyword evidence="2 5" id="KW-1133">Transmembrane helix</keyword>
<organism evidence="7 8">
    <name type="scientific">Roseomonas acroporae</name>
    <dbReference type="NCBI Taxonomy" id="2937791"/>
    <lineage>
        <taxon>Bacteria</taxon>
        <taxon>Pseudomonadati</taxon>
        <taxon>Pseudomonadota</taxon>
        <taxon>Alphaproteobacteria</taxon>
        <taxon>Acetobacterales</taxon>
        <taxon>Roseomonadaceae</taxon>
        <taxon>Roseomonas</taxon>
    </lineage>
</organism>
<dbReference type="PANTHER" id="PTHR42910">
    <property type="entry name" value="TRANSPORTER SCO4007-RELATED"/>
    <property type="match status" value="1"/>
</dbReference>
<feature type="transmembrane region" description="Helical" evidence="5">
    <location>
        <begin position="156"/>
        <end position="175"/>
    </location>
</feature>